<evidence type="ECO:0000256" key="6">
    <source>
        <dbReference type="SAM" id="Phobius"/>
    </source>
</evidence>
<reference evidence="7 8" key="1">
    <citation type="submission" date="2019-08" db="EMBL/GenBank/DDBJ databases">
        <title>Microbe sample from Colwellia echini.</title>
        <authorList>
            <person name="Christiansen L."/>
            <person name="Pathiraja D."/>
            <person name="Schultz-Johansen M."/>
            <person name="Choi I.-G."/>
            <person name="Stougaard P."/>
        </authorList>
    </citation>
    <scope>NUCLEOTIDE SEQUENCE [LARGE SCALE GENOMIC DNA]</scope>
    <source>
        <strain evidence="7 8">A3</strain>
    </source>
</reference>
<evidence type="ECO:0000256" key="2">
    <source>
        <dbReference type="ARBA" id="ARBA00009773"/>
    </source>
</evidence>
<dbReference type="EMBL" id="PJAI02000003">
    <property type="protein sequence ID" value="TYK66680.1"/>
    <property type="molecule type" value="Genomic_DNA"/>
</dbReference>
<gene>
    <name evidence="7" type="ORF">CWS31_004935</name>
</gene>
<accession>A0ABY3MZM7</accession>
<dbReference type="InterPro" id="IPR002549">
    <property type="entry name" value="AI-2E-like"/>
</dbReference>
<proteinExistence type="inferred from homology"/>
<dbReference type="Proteomes" id="UP000815846">
    <property type="component" value="Unassembled WGS sequence"/>
</dbReference>
<dbReference type="Pfam" id="PF01594">
    <property type="entry name" value="AI-2E_transport"/>
    <property type="match status" value="1"/>
</dbReference>
<evidence type="ECO:0000256" key="4">
    <source>
        <dbReference type="ARBA" id="ARBA00022989"/>
    </source>
</evidence>
<feature type="transmembrane region" description="Helical" evidence="6">
    <location>
        <begin position="304"/>
        <end position="329"/>
    </location>
</feature>
<comment type="caution">
    <text evidence="7">The sequence shown here is derived from an EMBL/GenBank/DDBJ whole genome shotgun (WGS) entry which is preliminary data.</text>
</comment>
<keyword evidence="4 6" id="KW-1133">Transmembrane helix</keyword>
<protein>
    <submittedName>
        <fullName evidence="7">AI-2E family transporter</fullName>
    </submittedName>
</protein>
<dbReference type="PANTHER" id="PTHR21716:SF62">
    <property type="entry name" value="TRANSPORT PROTEIN YDBI-RELATED"/>
    <property type="match status" value="1"/>
</dbReference>
<feature type="transmembrane region" description="Helical" evidence="6">
    <location>
        <begin position="66"/>
        <end position="85"/>
    </location>
</feature>
<comment type="similarity">
    <text evidence="2">Belongs to the autoinducer-2 exporter (AI-2E) (TC 2.A.86) family.</text>
</comment>
<evidence type="ECO:0000313" key="8">
    <source>
        <dbReference type="Proteomes" id="UP000815846"/>
    </source>
</evidence>
<dbReference type="RefSeq" id="WP_101344762.1">
    <property type="nucleotide sequence ID" value="NZ_PJAI02000003.1"/>
</dbReference>
<evidence type="ECO:0000256" key="3">
    <source>
        <dbReference type="ARBA" id="ARBA00022692"/>
    </source>
</evidence>
<keyword evidence="3 6" id="KW-0812">Transmembrane</keyword>
<name>A0ABY3MZM7_9GAMM</name>
<feature type="transmembrane region" description="Helical" evidence="6">
    <location>
        <begin position="253"/>
        <end position="275"/>
    </location>
</feature>
<evidence type="ECO:0000256" key="1">
    <source>
        <dbReference type="ARBA" id="ARBA00004141"/>
    </source>
</evidence>
<organism evidence="7 8">
    <name type="scientific">Colwellia echini</name>
    <dbReference type="NCBI Taxonomy" id="1982103"/>
    <lineage>
        <taxon>Bacteria</taxon>
        <taxon>Pseudomonadati</taxon>
        <taxon>Pseudomonadota</taxon>
        <taxon>Gammaproteobacteria</taxon>
        <taxon>Alteromonadales</taxon>
        <taxon>Colwelliaceae</taxon>
        <taxon>Colwellia</taxon>
    </lineage>
</organism>
<keyword evidence="8" id="KW-1185">Reference proteome</keyword>
<evidence type="ECO:0000256" key="5">
    <source>
        <dbReference type="ARBA" id="ARBA00023136"/>
    </source>
</evidence>
<feature type="transmembrane region" description="Helical" evidence="6">
    <location>
        <begin position="193"/>
        <end position="214"/>
    </location>
</feature>
<feature type="transmembrane region" description="Helical" evidence="6">
    <location>
        <begin position="12"/>
        <end position="28"/>
    </location>
</feature>
<dbReference type="PANTHER" id="PTHR21716">
    <property type="entry name" value="TRANSMEMBRANE PROTEIN"/>
    <property type="match status" value="1"/>
</dbReference>
<sequence>MKTKLLAKRTFIQASTTILVVLLAWMFVDSSKIILTGFGGVLIAVLFCGSAEWLSNKTNLSRKIWLPVTIIVPLLLFGLFLLYTAPKLAEQASELKDRLPQAISYIQEQISGLQWPDKIVDNVKELSSYDPEVSTIVNVMTSFFSSTMNGLGSIVFALFLALFLSVNPKLYIKGAVSLVPPLHRERVKEAFEACGSALSGWLVAKIASMLMVGILTTLGLWALGTDLALILGIIAALLSFIPNIGPIIGYIPAALVSVITGVDTLIYVTILYVGIQVVESYILTPVLQAKIANLPPALTLFAQVLLASMVGMAGVLLAAPLVVTVMVLVKMLYIEDLLETKTTE</sequence>
<feature type="transmembrane region" description="Helical" evidence="6">
    <location>
        <begin position="34"/>
        <end position="54"/>
    </location>
</feature>
<feature type="transmembrane region" description="Helical" evidence="6">
    <location>
        <begin position="220"/>
        <end position="241"/>
    </location>
</feature>
<feature type="transmembrane region" description="Helical" evidence="6">
    <location>
        <begin position="150"/>
        <end position="172"/>
    </location>
</feature>
<comment type="subcellular location">
    <subcellularLocation>
        <location evidence="1">Membrane</location>
        <topology evidence="1">Multi-pass membrane protein</topology>
    </subcellularLocation>
</comment>
<evidence type="ECO:0000313" key="7">
    <source>
        <dbReference type="EMBL" id="TYK66680.1"/>
    </source>
</evidence>
<keyword evidence="5 6" id="KW-0472">Membrane</keyword>